<gene>
    <name evidence="5" type="ORF">QEH52_13835</name>
</gene>
<keyword evidence="1" id="KW-0805">Transcription regulation</keyword>
<dbReference type="Pfam" id="PF02311">
    <property type="entry name" value="AraC_binding"/>
    <property type="match status" value="1"/>
</dbReference>
<dbReference type="Proteomes" id="UP001225316">
    <property type="component" value="Unassembled WGS sequence"/>
</dbReference>
<organism evidence="5 6">
    <name type="scientific">Thalassobacterium maritimum</name>
    <dbReference type="NCBI Taxonomy" id="3041265"/>
    <lineage>
        <taxon>Bacteria</taxon>
        <taxon>Pseudomonadati</taxon>
        <taxon>Verrucomicrobiota</taxon>
        <taxon>Opitutia</taxon>
        <taxon>Puniceicoccales</taxon>
        <taxon>Coraliomargaritaceae</taxon>
        <taxon>Thalassobacterium</taxon>
    </lineage>
</organism>
<keyword evidence="3" id="KW-0804">Transcription</keyword>
<keyword evidence="2" id="KW-0238">DNA-binding</keyword>
<sequence>MAFTNLQYQEAVEAGQVPILGHDDLSYCKIWEFEGHSIPESTRQPHRHQVMELLYLHQGSAHFFSETGEWAVAANSLVLVQQGQVHAWEFSADARGYVVVFDYELIIRAGYSSDSLTELLFVNTMLHSPVVSLSAAVAEEANWQCRWLLREFASDEAYREKTMCARLKLLLVHYNRHFDGLAAPQEGEAVRVASRFVSLLDQHYHAQHSSRFYAEQLGISTYLLEKHVHASTAQSPMQWIRKRLLLEAQIRLQRPELSIAEIAYQLGFKTPSNFGRFYKKMMGHSPGDARRVGKRVTRREQLQGLCVCLGEFTRSLGILDIPLGF</sequence>
<dbReference type="Gene3D" id="1.10.10.60">
    <property type="entry name" value="Homeodomain-like"/>
    <property type="match status" value="1"/>
</dbReference>
<name>A0ABU1AWS9_9BACT</name>
<feature type="domain" description="HTH araC/xylS-type" evidence="4">
    <location>
        <begin position="194"/>
        <end position="292"/>
    </location>
</feature>
<dbReference type="InterPro" id="IPR003313">
    <property type="entry name" value="AraC-bd"/>
</dbReference>
<dbReference type="InterPro" id="IPR014710">
    <property type="entry name" value="RmlC-like_jellyroll"/>
</dbReference>
<dbReference type="Pfam" id="PF12833">
    <property type="entry name" value="HTH_18"/>
    <property type="match status" value="1"/>
</dbReference>
<dbReference type="SMART" id="SM00342">
    <property type="entry name" value="HTH_ARAC"/>
    <property type="match status" value="1"/>
</dbReference>
<reference evidence="5 6" key="1">
    <citation type="submission" date="2023-04" db="EMBL/GenBank/DDBJ databases">
        <title>A novel bacteria isolated from coastal sediment.</title>
        <authorList>
            <person name="Liu X.-J."/>
            <person name="Du Z.-J."/>
        </authorList>
    </citation>
    <scope>NUCLEOTIDE SEQUENCE [LARGE SCALE GENOMIC DNA]</scope>
    <source>
        <strain evidence="5 6">SDUM461003</strain>
    </source>
</reference>
<dbReference type="InterPro" id="IPR020449">
    <property type="entry name" value="Tscrpt_reg_AraC-type_HTH"/>
</dbReference>
<dbReference type="InterPro" id="IPR009057">
    <property type="entry name" value="Homeodomain-like_sf"/>
</dbReference>
<comment type="caution">
    <text evidence="5">The sequence shown here is derived from an EMBL/GenBank/DDBJ whole genome shotgun (WGS) entry which is preliminary data.</text>
</comment>
<dbReference type="Gene3D" id="2.60.120.10">
    <property type="entry name" value="Jelly Rolls"/>
    <property type="match status" value="1"/>
</dbReference>
<dbReference type="RefSeq" id="WP_308951223.1">
    <property type="nucleotide sequence ID" value="NZ_JARXHW010000035.1"/>
</dbReference>
<evidence type="ECO:0000256" key="2">
    <source>
        <dbReference type="ARBA" id="ARBA00023125"/>
    </source>
</evidence>
<keyword evidence="6" id="KW-1185">Reference proteome</keyword>
<dbReference type="SUPFAM" id="SSF46689">
    <property type="entry name" value="Homeodomain-like"/>
    <property type="match status" value="1"/>
</dbReference>
<dbReference type="InterPro" id="IPR018060">
    <property type="entry name" value="HTH_AraC"/>
</dbReference>
<dbReference type="PROSITE" id="PS01124">
    <property type="entry name" value="HTH_ARAC_FAMILY_2"/>
    <property type="match status" value="1"/>
</dbReference>
<evidence type="ECO:0000313" key="6">
    <source>
        <dbReference type="Proteomes" id="UP001225316"/>
    </source>
</evidence>
<evidence type="ECO:0000259" key="4">
    <source>
        <dbReference type="PROSITE" id="PS01124"/>
    </source>
</evidence>
<proteinExistence type="predicted"/>
<dbReference type="PRINTS" id="PR00032">
    <property type="entry name" value="HTHARAC"/>
</dbReference>
<dbReference type="EMBL" id="JARXHW010000035">
    <property type="protein sequence ID" value="MDQ8208601.1"/>
    <property type="molecule type" value="Genomic_DNA"/>
</dbReference>
<dbReference type="InterPro" id="IPR037923">
    <property type="entry name" value="HTH-like"/>
</dbReference>
<protein>
    <submittedName>
        <fullName evidence="5">AraC family transcriptional regulator</fullName>
    </submittedName>
</protein>
<dbReference type="PANTHER" id="PTHR43280:SF32">
    <property type="entry name" value="TRANSCRIPTIONAL REGULATORY PROTEIN"/>
    <property type="match status" value="1"/>
</dbReference>
<evidence type="ECO:0000256" key="3">
    <source>
        <dbReference type="ARBA" id="ARBA00023163"/>
    </source>
</evidence>
<evidence type="ECO:0000313" key="5">
    <source>
        <dbReference type="EMBL" id="MDQ8208601.1"/>
    </source>
</evidence>
<dbReference type="PANTHER" id="PTHR43280">
    <property type="entry name" value="ARAC-FAMILY TRANSCRIPTIONAL REGULATOR"/>
    <property type="match status" value="1"/>
</dbReference>
<dbReference type="SUPFAM" id="SSF51215">
    <property type="entry name" value="Regulatory protein AraC"/>
    <property type="match status" value="1"/>
</dbReference>
<evidence type="ECO:0000256" key="1">
    <source>
        <dbReference type="ARBA" id="ARBA00023015"/>
    </source>
</evidence>
<accession>A0ABU1AWS9</accession>